<proteinExistence type="predicted"/>
<reference evidence="1" key="1">
    <citation type="submission" date="2014-11" db="EMBL/GenBank/DDBJ databases">
        <authorList>
            <person name="Amaro Gonzalez C."/>
        </authorList>
    </citation>
    <scope>NUCLEOTIDE SEQUENCE</scope>
</reference>
<dbReference type="AlphaFoldDB" id="A0A0E9RNR9"/>
<protein>
    <submittedName>
        <fullName evidence="1">Uncharacterized protein</fullName>
    </submittedName>
</protein>
<reference evidence="1" key="2">
    <citation type="journal article" date="2015" name="Fish Shellfish Immunol.">
        <title>Early steps in the European eel (Anguilla anguilla)-Vibrio vulnificus interaction in the gills: Role of the RtxA13 toxin.</title>
        <authorList>
            <person name="Callol A."/>
            <person name="Pajuelo D."/>
            <person name="Ebbesson L."/>
            <person name="Teles M."/>
            <person name="MacKenzie S."/>
            <person name="Amaro C."/>
        </authorList>
    </citation>
    <scope>NUCLEOTIDE SEQUENCE</scope>
</reference>
<name>A0A0E9RNR9_ANGAN</name>
<dbReference type="EMBL" id="GBXM01078110">
    <property type="protein sequence ID" value="JAH30467.1"/>
    <property type="molecule type" value="Transcribed_RNA"/>
</dbReference>
<sequence>MCCGIWQVVSSSGAAC</sequence>
<accession>A0A0E9RNR9</accession>
<evidence type="ECO:0000313" key="1">
    <source>
        <dbReference type="EMBL" id="JAH30467.1"/>
    </source>
</evidence>
<dbReference type="EMBL" id="GBXM01064671">
    <property type="protein sequence ID" value="JAH43906.1"/>
    <property type="molecule type" value="Transcribed_RNA"/>
</dbReference>
<organism evidence="1">
    <name type="scientific">Anguilla anguilla</name>
    <name type="common">European freshwater eel</name>
    <name type="synonym">Muraena anguilla</name>
    <dbReference type="NCBI Taxonomy" id="7936"/>
    <lineage>
        <taxon>Eukaryota</taxon>
        <taxon>Metazoa</taxon>
        <taxon>Chordata</taxon>
        <taxon>Craniata</taxon>
        <taxon>Vertebrata</taxon>
        <taxon>Euteleostomi</taxon>
        <taxon>Actinopterygii</taxon>
        <taxon>Neopterygii</taxon>
        <taxon>Teleostei</taxon>
        <taxon>Anguilliformes</taxon>
        <taxon>Anguillidae</taxon>
        <taxon>Anguilla</taxon>
    </lineage>
</organism>
<dbReference type="EMBL" id="GBXM01067500">
    <property type="protein sequence ID" value="JAH41077.1"/>
    <property type="molecule type" value="Transcribed_RNA"/>
</dbReference>